<accession>A0AAN9GHN8</accession>
<protein>
    <recommendedName>
        <fullName evidence="1">PiggyBac transposable element-derived protein domain-containing protein</fullName>
    </recommendedName>
</protein>
<dbReference type="PANTHER" id="PTHR46599:SF2">
    <property type="entry name" value="PIGGYBAC TRANSPOSABLE ELEMENT-DERIVED PROTEIN 4-LIKE"/>
    <property type="match status" value="1"/>
</dbReference>
<evidence type="ECO:0000313" key="3">
    <source>
        <dbReference type="Proteomes" id="UP001374579"/>
    </source>
</evidence>
<dbReference type="InterPro" id="IPR029526">
    <property type="entry name" value="PGBD"/>
</dbReference>
<organism evidence="2 3">
    <name type="scientific">Littorina saxatilis</name>
    <dbReference type="NCBI Taxonomy" id="31220"/>
    <lineage>
        <taxon>Eukaryota</taxon>
        <taxon>Metazoa</taxon>
        <taxon>Spiralia</taxon>
        <taxon>Lophotrochozoa</taxon>
        <taxon>Mollusca</taxon>
        <taxon>Gastropoda</taxon>
        <taxon>Caenogastropoda</taxon>
        <taxon>Littorinimorpha</taxon>
        <taxon>Littorinoidea</taxon>
        <taxon>Littorinidae</taxon>
        <taxon>Littorina</taxon>
    </lineage>
</organism>
<evidence type="ECO:0000313" key="2">
    <source>
        <dbReference type="EMBL" id="KAK7107135.1"/>
    </source>
</evidence>
<sequence length="234" mass="26527">MADDASDSGSEFGDLIDQLIAERAQGLGVDNQSDISVSTVHTADLSDFDSEVEIDSSESDAEVDSDAEWVDIIEDFEKEPFESEFGPTMPLGLDAKPVEYFLQLFPETLFQKIKEETERYAHQQGAATFTTSVAEIKAYLGMLFLMGVVQLPSYRHYWSKNPVLRQHSIASVMPRNRYELLTKYFHLNDSTKNPARNFPGHDKLHKVRPVFDNAKKKNSPGTTNPTRMLLWMKQ</sequence>
<dbReference type="EMBL" id="JBAMIC010000004">
    <property type="protein sequence ID" value="KAK7107135.1"/>
    <property type="molecule type" value="Genomic_DNA"/>
</dbReference>
<keyword evidence="3" id="KW-1185">Reference proteome</keyword>
<feature type="domain" description="PiggyBac transposable element-derived protein" evidence="1">
    <location>
        <begin position="97"/>
        <end position="216"/>
    </location>
</feature>
<name>A0AAN9GHN8_9CAEN</name>
<gene>
    <name evidence="2" type="ORF">V1264_015102</name>
</gene>
<dbReference type="Pfam" id="PF13843">
    <property type="entry name" value="DDE_Tnp_1_7"/>
    <property type="match status" value="1"/>
</dbReference>
<comment type="caution">
    <text evidence="2">The sequence shown here is derived from an EMBL/GenBank/DDBJ whole genome shotgun (WGS) entry which is preliminary data.</text>
</comment>
<reference evidence="2 3" key="1">
    <citation type="submission" date="2024-02" db="EMBL/GenBank/DDBJ databases">
        <title>Chromosome-scale genome assembly of the rough periwinkle Littorina saxatilis.</title>
        <authorList>
            <person name="De Jode A."/>
            <person name="Faria R."/>
            <person name="Formenti G."/>
            <person name="Sims Y."/>
            <person name="Smith T.P."/>
            <person name="Tracey A."/>
            <person name="Wood J.M.D."/>
            <person name="Zagrodzka Z.B."/>
            <person name="Johannesson K."/>
            <person name="Butlin R.K."/>
            <person name="Leder E.H."/>
        </authorList>
    </citation>
    <scope>NUCLEOTIDE SEQUENCE [LARGE SCALE GENOMIC DNA]</scope>
    <source>
        <strain evidence="2">Snail1</strain>
        <tissue evidence="2">Muscle</tissue>
    </source>
</reference>
<evidence type="ECO:0000259" key="1">
    <source>
        <dbReference type="Pfam" id="PF13843"/>
    </source>
</evidence>
<dbReference type="AlphaFoldDB" id="A0AAN9GHN8"/>
<dbReference type="PANTHER" id="PTHR46599">
    <property type="entry name" value="PIGGYBAC TRANSPOSABLE ELEMENT-DERIVED PROTEIN 4"/>
    <property type="match status" value="1"/>
</dbReference>
<dbReference type="Proteomes" id="UP001374579">
    <property type="component" value="Unassembled WGS sequence"/>
</dbReference>
<proteinExistence type="predicted"/>